<keyword evidence="2" id="KW-1185">Reference proteome</keyword>
<gene>
    <name evidence="1" type="ORF">GCM10010964_39230</name>
</gene>
<reference evidence="1 2" key="1">
    <citation type="journal article" date="2014" name="Int. J. Syst. Evol. Microbiol.">
        <title>Complete genome sequence of Corynebacterium casei LMG S-19264T (=DSM 44701T), isolated from a smear-ripened cheese.</title>
        <authorList>
            <consortium name="US DOE Joint Genome Institute (JGI-PGF)"/>
            <person name="Walter F."/>
            <person name="Albersmeier A."/>
            <person name="Kalinowski J."/>
            <person name="Ruckert C."/>
        </authorList>
    </citation>
    <scope>NUCLEOTIDE SEQUENCE [LARGE SCALE GENOMIC DNA]</scope>
    <source>
        <strain evidence="1 2">CGMCC 1.16330</strain>
    </source>
</reference>
<dbReference type="Proteomes" id="UP000597507">
    <property type="component" value="Unassembled WGS sequence"/>
</dbReference>
<name>A0A8J3EDV2_9PROT</name>
<dbReference type="RefSeq" id="WP_229678154.1">
    <property type="nucleotide sequence ID" value="NZ_BMKS01000017.1"/>
</dbReference>
<dbReference type="EMBL" id="BMKS01000017">
    <property type="protein sequence ID" value="GGG48006.1"/>
    <property type="molecule type" value="Genomic_DNA"/>
</dbReference>
<protein>
    <submittedName>
        <fullName evidence="1">Uncharacterized protein</fullName>
    </submittedName>
</protein>
<evidence type="ECO:0000313" key="2">
    <source>
        <dbReference type="Proteomes" id="UP000597507"/>
    </source>
</evidence>
<accession>A0A8J3EDV2</accession>
<evidence type="ECO:0000313" key="1">
    <source>
        <dbReference type="EMBL" id="GGG48006.1"/>
    </source>
</evidence>
<dbReference type="AlphaFoldDB" id="A0A8J3EDV2"/>
<proteinExistence type="predicted"/>
<organism evidence="1 2">
    <name type="scientific">Caldovatus sediminis</name>
    <dbReference type="NCBI Taxonomy" id="2041189"/>
    <lineage>
        <taxon>Bacteria</taxon>
        <taxon>Pseudomonadati</taxon>
        <taxon>Pseudomonadota</taxon>
        <taxon>Alphaproteobacteria</taxon>
        <taxon>Acetobacterales</taxon>
        <taxon>Roseomonadaceae</taxon>
        <taxon>Caldovatus</taxon>
    </lineage>
</organism>
<sequence length="297" mass="32882">MCAWISRAEALRHFATCDGPTRSQQHIKPLHWYVASRLVLEGGFLPDDIAPRPPFRVERGRRELLLHYDETQATGEERTVLGGLKTKNVDVVIARPTIGPALAVSCKGMTGALRNLTNRMEELIGECTNLHITYPALVFGFLFVVRANRRDESAAAEVASGARRMAANDVAFQADGGPVASLVRFHNALCEITGRRGIRDDVSRYEAVSLLAVEAGARAGAISPEFPTPDSPLRIERFFETLYRRYDERFVFGAPDLKARTARPGWSPDSPCLRDPRLSAWIAERPGIEIRLSSDLG</sequence>
<comment type="caution">
    <text evidence="1">The sequence shown here is derived from an EMBL/GenBank/DDBJ whole genome shotgun (WGS) entry which is preliminary data.</text>
</comment>